<dbReference type="SUPFAM" id="SSF51735">
    <property type="entry name" value="NAD(P)-binding Rossmann-fold domains"/>
    <property type="match status" value="1"/>
</dbReference>
<evidence type="ECO:0000259" key="5">
    <source>
        <dbReference type="Pfam" id="PF02826"/>
    </source>
</evidence>
<evidence type="ECO:0000256" key="3">
    <source>
        <dbReference type="ARBA" id="ARBA00023027"/>
    </source>
</evidence>
<dbReference type="Proteomes" id="UP000033647">
    <property type="component" value="Unassembled WGS sequence"/>
</dbReference>
<protein>
    <recommendedName>
        <fullName evidence="5">D-isomer specific 2-hydroxyacid dehydrogenase NAD-binding domain-containing protein</fullName>
    </recommendedName>
</protein>
<dbReference type="GO" id="GO:0016491">
    <property type="term" value="F:oxidoreductase activity"/>
    <property type="evidence" value="ECO:0007669"/>
    <property type="project" value="UniProtKB-KW"/>
</dbReference>
<dbReference type="OrthoDB" id="298012at2759"/>
<keyword evidence="7" id="KW-1185">Reference proteome</keyword>
<evidence type="ECO:0000256" key="2">
    <source>
        <dbReference type="ARBA" id="ARBA00023002"/>
    </source>
</evidence>
<keyword evidence="2" id="KW-0560">Oxidoreductase</keyword>
<organism evidence="6 7">
    <name type="scientific">Zymoseptoria brevis</name>
    <dbReference type="NCBI Taxonomy" id="1047168"/>
    <lineage>
        <taxon>Eukaryota</taxon>
        <taxon>Fungi</taxon>
        <taxon>Dikarya</taxon>
        <taxon>Ascomycota</taxon>
        <taxon>Pezizomycotina</taxon>
        <taxon>Dothideomycetes</taxon>
        <taxon>Dothideomycetidae</taxon>
        <taxon>Mycosphaerellales</taxon>
        <taxon>Mycosphaerellaceae</taxon>
        <taxon>Zymoseptoria</taxon>
    </lineage>
</organism>
<dbReference type="InterPro" id="IPR029753">
    <property type="entry name" value="D-isomer_DH_CS"/>
</dbReference>
<keyword evidence="3" id="KW-0520">NAD</keyword>
<dbReference type="InterPro" id="IPR050418">
    <property type="entry name" value="D-iso_2-hydroxyacid_DH_PdxB"/>
</dbReference>
<comment type="similarity">
    <text evidence="1">Belongs to the D-isomer specific 2-hydroxyacid dehydrogenase family.</text>
</comment>
<dbReference type="PANTHER" id="PTHR43761:SF1">
    <property type="entry name" value="D-ISOMER SPECIFIC 2-HYDROXYACID DEHYDROGENASE CATALYTIC DOMAIN-CONTAINING PROTEIN-RELATED"/>
    <property type="match status" value="1"/>
</dbReference>
<dbReference type="InterPro" id="IPR006140">
    <property type="entry name" value="D-isomer_DH_NAD-bd"/>
</dbReference>
<sequence>MVMLCDTGRRIVSPSAWAGCTESANVHWDSADPPVNPMGYVRSLRRTTSILSSDRLRPVVQRESSTHMRQGRQFGGSRIGDQRQQLPSGLLVCITSTSNALFPSIVFSPYTTPYSYHPSPETQHLPLTMIAPGLIDPVADTTTPISSSTTKPILYMIDSFYPAAILYAQSLFTCILPSNPKIHNWRSNAQYLLVEGSHITASDFASTTHLFALGKQGVGPRQNRPESSQTRRRTSLQHPRRKRPNRSGTRASPNDFQSRNVMGSAFPAKRSASSEWATSPAASLKFFHLGLNCKIVAYDPFAPADAWGLPPPPPYLVRLRNPFPQADVLTVHVPLNDGTRNLIGINELRMCKRTAIVINAARGGIVNEDGLATALEEYLIWGAGLDCHEEEPPSKERYQRLWSHPRVVSTPHIGAATSQAQEDTAKAAVDAVDAYYRREGGK</sequence>
<evidence type="ECO:0000256" key="1">
    <source>
        <dbReference type="ARBA" id="ARBA00005854"/>
    </source>
</evidence>
<dbReference type="InterPro" id="IPR036291">
    <property type="entry name" value="NAD(P)-bd_dom_sf"/>
</dbReference>
<dbReference type="EMBL" id="LAFY01000626">
    <property type="protein sequence ID" value="KJX96390.1"/>
    <property type="molecule type" value="Genomic_DNA"/>
</dbReference>
<feature type="region of interest" description="Disordered" evidence="4">
    <location>
        <begin position="56"/>
        <end position="81"/>
    </location>
</feature>
<feature type="compositionally biased region" description="Basic residues" evidence="4">
    <location>
        <begin position="230"/>
        <end position="245"/>
    </location>
</feature>
<dbReference type="GO" id="GO:0051287">
    <property type="term" value="F:NAD binding"/>
    <property type="evidence" value="ECO:0007669"/>
    <property type="project" value="InterPro"/>
</dbReference>
<reference evidence="6 7" key="1">
    <citation type="submission" date="2015-03" db="EMBL/GenBank/DDBJ databases">
        <title>RNA-seq based gene annotation and comparative genomics of four Zymoseptoria species reveal species-specific pathogenicity related genes and transposable element activity.</title>
        <authorList>
            <person name="Grandaubert J."/>
            <person name="Bhattacharyya A."/>
            <person name="Stukenbrock E.H."/>
        </authorList>
    </citation>
    <scope>NUCLEOTIDE SEQUENCE [LARGE SCALE GENOMIC DNA]</scope>
    <source>
        <strain evidence="6 7">Zb18110</strain>
    </source>
</reference>
<feature type="region of interest" description="Disordered" evidence="4">
    <location>
        <begin position="215"/>
        <end position="261"/>
    </location>
</feature>
<gene>
    <name evidence="6" type="ORF">TI39_contig634g00001</name>
</gene>
<evidence type="ECO:0000313" key="7">
    <source>
        <dbReference type="Proteomes" id="UP000033647"/>
    </source>
</evidence>
<evidence type="ECO:0000256" key="4">
    <source>
        <dbReference type="SAM" id="MobiDB-lite"/>
    </source>
</evidence>
<accession>A0A0F4GJM6</accession>
<proteinExistence type="inferred from homology"/>
<dbReference type="PANTHER" id="PTHR43761">
    <property type="entry name" value="D-ISOMER SPECIFIC 2-HYDROXYACID DEHYDROGENASE FAMILY PROTEIN (AFU_ORTHOLOGUE AFUA_1G13630)"/>
    <property type="match status" value="1"/>
</dbReference>
<dbReference type="AlphaFoldDB" id="A0A0F4GJM6"/>
<feature type="compositionally biased region" description="Polar residues" evidence="4">
    <location>
        <begin position="246"/>
        <end position="261"/>
    </location>
</feature>
<dbReference type="PROSITE" id="PS00671">
    <property type="entry name" value="D_2_HYDROXYACID_DH_3"/>
    <property type="match status" value="1"/>
</dbReference>
<dbReference type="Pfam" id="PF02826">
    <property type="entry name" value="2-Hacid_dh_C"/>
    <property type="match status" value="1"/>
</dbReference>
<feature type="domain" description="D-isomer specific 2-hydroxyacid dehydrogenase NAD-binding" evidence="5">
    <location>
        <begin position="290"/>
        <end position="414"/>
    </location>
</feature>
<evidence type="ECO:0000313" key="6">
    <source>
        <dbReference type="EMBL" id="KJX96390.1"/>
    </source>
</evidence>
<dbReference type="STRING" id="1047168.A0A0F4GJM6"/>
<name>A0A0F4GJM6_9PEZI</name>
<dbReference type="Gene3D" id="3.40.50.720">
    <property type="entry name" value="NAD(P)-binding Rossmann-like Domain"/>
    <property type="match status" value="2"/>
</dbReference>
<comment type="caution">
    <text evidence="6">The sequence shown here is derived from an EMBL/GenBank/DDBJ whole genome shotgun (WGS) entry which is preliminary data.</text>
</comment>